<evidence type="ECO:0000256" key="1">
    <source>
        <dbReference type="ARBA" id="ARBA00001782"/>
    </source>
</evidence>
<comment type="similarity">
    <text evidence="6">Belongs to the ribulose-phosphate 3-epimerase family.</text>
</comment>
<dbReference type="PROSITE" id="PS01086">
    <property type="entry name" value="RIBUL_P_3_EPIMER_2"/>
    <property type="match status" value="1"/>
</dbReference>
<evidence type="ECO:0000256" key="5">
    <source>
        <dbReference type="ARBA" id="ARBA00001954"/>
    </source>
</evidence>
<evidence type="ECO:0000313" key="12">
    <source>
        <dbReference type="Proteomes" id="UP001497512"/>
    </source>
</evidence>
<evidence type="ECO:0000256" key="7">
    <source>
        <dbReference type="ARBA" id="ARBA00013188"/>
    </source>
</evidence>
<dbReference type="PANTHER" id="PTHR11749">
    <property type="entry name" value="RIBULOSE-5-PHOSPHATE-3-EPIMERASE"/>
    <property type="match status" value="1"/>
</dbReference>
<dbReference type="InterPro" id="IPR011060">
    <property type="entry name" value="RibuloseP-bd_barrel"/>
</dbReference>
<protein>
    <recommendedName>
        <fullName evidence="7">ribulose-phosphate 3-epimerase</fullName>
        <ecNumber evidence="7">5.1.3.1</ecNumber>
    </recommendedName>
    <alternativeName>
        <fullName evidence="10">Pentose-5-phosphate 3-epimerase</fullName>
    </alternativeName>
</protein>
<dbReference type="InterPro" id="IPR013785">
    <property type="entry name" value="Aldolase_TIM"/>
</dbReference>
<dbReference type="CDD" id="cd00429">
    <property type="entry name" value="RPE"/>
    <property type="match status" value="1"/>
</dbReference>
<evidence type="ECO:0000256" key="6">
    <source>
        <dbReference type="ARBA" id="ARBA00009541"/>
    </source>
</evidence>
<proteinExistence type="inferred from homology"/>
<keyword evidence="8" id="KW-0479">Metal-binding</keyword>
<dbReference type="InterPro" id="IPR026019">
    <property type="entry name" value="Ribul_P_3_epim"/>
</dbReference>
<gene>
    <name evidence="11" type="ORF">CSSPTR1EN2_LOCUS12231</name>
</gene>
<evidence type="ECO:0000256" key="2">
    <source>
        <dbReference type="ARBA" id="ARBA00001936"/>
    </source>
</evidence>
<evidence type="ECO:0000256" key="3">
    <source>
        <dbReference type="ARBA" id="ARBA00001941"/>
    </source>
</evidence>
<comment type="cofactor">
    <cofactor evidence="2">
        <name>Mn(2+)</name>
        <dbReference type="ChEBI" id="CHEBI:29035"/>
    </cofactor>
</comment>
<dbReference type="EC" id="5.1.3.1" evidence="7"/>
<keyword evidence="9" id="KW-0413">Isomerase</keyword>
<evidence type="ECO:0000256" key="4">
    <source>
        <dbReference type="ARBA" id="ARBA00001947"/>
    </source>
</evidence>
<reference evidence="11" key="1">
    <citation type="submission" date="2024-02" db="EMBL/GenBank/DDBJ databases">
        <authorList>
            <consortium name="ELIXIR-Norway"/>
            <consortium name="Elixir Norway"/>
        </authorList>
    </citation>
    <scope>NUCLEOTIDE SEQUENCE</scope>
</reference>
<dbReference type="EMBL" id="OZ019894">
    <property type="protein sequence ID" value="CAK9214437.1"/>
    <property type="molecule type" value="Genomic_DNA"/>
</dbReference>
<dbReference type="NCBIfam" id="TIGR01163">
    <property type="entry name" value="rpe"/>
    <property type="match status" value="1"/>
</dbReference>
<dbReference type="InterPro" id="IPR000056">
    <property type="entry name" value="Ribul_P_3_epim-like"/>
</dbReference>
<dbReference type="Pfam" id="PF00834">
    <property type="entry name" value="Ribul_P_3_epim"/>
    <property type="match status" value="1"/>
</dbReference>
<evidence type="ECO:0000313" key="11">
    <source>
        <dbReference type="EMBL" id="CAK9214437.1"/>
    </source>
</evidence>
<name>A0ABP0U7G0_9BRYO</name>
<comment type="catalytic activity">
    <reaction evidence="1">
        <text>D-ribulose 5-phosphate = D-xylulose 5-phosphate</text>
        <dbReference type="Rhea" id="RHEA:13677"/>
        <dbReference type="ChEBI" id="CHEBI:57737"/>
        <dbReference type="ChEBI" id="CHEBI:58121"/>
        <dbReference type="EC" id="5.1.3.1"/>
    </reaction>
</comment>
<dbReference type="PROSITE" id="PS01085">
    <property type="entry name" value="RIBUL_P_3_EPIMER_1"/>
    <property type="match status" value="1"/>
</dbReference>
<sequence length="306" mass="31790">MATAAATTTVVKGVCATGSVGPTVASSSSQKATNGGCQNAFWGAKLNSARFSKAAVSTSGRAATMPVVEASRVDRFSKDDIIVSPSILSANFARLGEQVKAVEEAGCDWIHVDVMDGRFVPNITIGPLVVDALRPVTDLPLDVHLMIVEPEQRVPDFIKAGADIVSVHCENAATIHLHRTVNQIKSLGAKAGVVLNPATSLDAIEYVLDSVDLVLIMSVNPGFGGQSFIESQVKKIVNLRKLCAEKGVNPWIEVDGGVTPTNAYKVIEAGANALVAGSAVFGAKSYADAIRGIKTSKRPAAAAVAA</sequence>
<keyword evidence="12" id="KW-1185">Reference proteome</keyword>
<comment type="cofactor">
    <cofactor evidence="4">
        <name>Zn(2+)</name>
        <dbReference type="ChEBI" id="CHEBI:29105"/>
    </cofactor>
</comment>
<dbReference type="NCBIfam" id="NF004076">
    <property type="entry name" value="PRK05581.1-4"/>
    <property type="match status" value="1"/>
</dbReference>
<comment type="cofactor">
    <cofactor evidence="5">
        <name>Fe(2+)</name>
        <dbReference type="ChEBI" id="CHEBI:29033"/>
    </cofactor>
</comment>
<dbReference type="Proteomes" id="UP001497512">
    <property type="component" value="Chromosome 2"/>
</dbReference>
<evidence type="ECO:0000256" key="8">
    <source>
        <dbReference type="ARBA" id="ARBA00022723"/>
    </source>
</evidence>
<evidence type="ECO:0000256" key="10">
    <source>
        <dbReference type="ARBA" id="ARBA00030599"/>
    </source>
</evidence>
<comment type="cofactor">
    <cofactor evidence="3">
        <name>Co(2+)</name>
        <dbReference type="ChEBI" id="CHEBI:48828"/>
    </cofactor>
</comment>
<organism evidence="11 12">
    <name type="scientific">Sphagnum troendelagicum</name>
    <dbReference type="NCBI Taxonomy" id="128251"/>
    <lineage>
        <taxon>Eukaryota</taxon>
        <taxon>Viridiplantae</taxon>
        <taxon>Streptophyta</taxon>
        <taxon>Embryophyta</taxon>
        <taxon>Bryophyta</taxon>
        <taxon>Sphagnophytina</taxon>
        <taxon>Sphagnopsida</taxon>
        <taxon>Sphagnales</taxon>
        <taxon>Sphagnaceae</taxon>
        <taxon>Sphagnum</taxon>
    </lineage>
</organism>
<dbReference type="SUPFAM" id="SSF51366">
    <property type="entry name" value="Ribulose-phoshate binding barrel"/>
    <property type="match status" value="1"/>
</dbReference>
<evidence type="ECO:0000256" key="9">
    <source>
        <dbReference type="ARBA" id="ARBA00023235"/>
    </source>
</evidence>
<dbReference type="HAMAP" id="MF_02227">
    <property type="entry name" value="RPE"/>
    <property type="match status" value="1"/>
</dbReference>
<accession>A0ABP0U7G0</accession>
<dbReference type="Gene3D" id="3.20.20.70">
    <property type="entry name" value="Aldolase class I"/>
    <property type="match status" value="1"/>
</dbReference>